<sequence>MNSDPAPSDPAPSGPALSEDERRELLRLRREVAELRAAAPRRTRSRGRLARGAAVVALLVLTAVLAFAAVPARYLHGELLDTERYLATVGPLADDPVIRADLTDAVTDRITERLDLERTTADALTALTRELPRLPDAVTGLAPVLAKEGESFIRDTVADYLASDRFRARWIEANQRAHRILVGALTGETRDGVRVENGTVAIDLGPIIDAVRARLTERGFTFAAAIPDVDTNLVLIDSPRLAKAQRATSALDTAATVLPAAAVLAALGAVALTVRGKRRRTVALVGVALAVSMLALAIAIAVGRAVYLREIPADALSPEAAGVLFDTLALPLRTAVRAVFVLAVVLAAVGYLTGPSRPATALRRGLATGLDAVRTPDRAPYRLESAVAAHRTSLRIAVVVAAAATLVFWRYPSGVVVAVTVLIALAALLLVELIARPARARTGSE</sequence>
<keyword evidence="2" id="KW-1133">Transmembrane helix</keyword>
<keyword evidence="2" id="KW-0812">Transmembrane</keyword>
<evidence type="ECO:0000256" key="2">
    <source>
        <dbReference type="SAM" id="Phobius"/>
    </source>
</evidence>
<keyword evidence="2" id="KW-0472">Membrane</keyword>
<feature type="region of interest" description="Disordered" evidence="1">
    <location>
        <begin position="1"/>
        <end position="22"/>
    </location>
</feature>
<evidence type="ECO:0000313" key="3">
    <source>
        <dbReference type="EMBL" id="MBH0779449.1"/>
    </source>
</evidence>
<name>A0A931N535_9NOCA</name>
<gene>
    <name evidence="3" type="ORF">IT779_24585</name>
</gene>
<dbReference type="EMBL" id="JADMLG010000011">
    <property type="protein sequence ID" value="MBH0779449.1"/>
    <property type="molecule type" value="Genomic_DNA"/>
</dbReference>
<organism evidence="3 4">
    <name type="scientific">Nocardia bovistercoris</name>
    <dbReference type="NCBI Taxonomy" id="2785916"/>
    <lineage>
        <taxon>Bacteria</taxon>
        <taxon>Bacillati</taxon>
        <taxon>Actinomycetota</taxon>
        <taxon>Actinomycetes</taxon>
        <taxon>Mycobacteriales</taxon>
        <taxon>Nocardiaceae</taxon>
        <taxon>Nocardia</taxon>
    </lineage>
</organism>
<feature type="transmembrane region" description="Helical" evidence="2">
    <location>
        <begin position="254"/>
        <end position="274"/>
    </location>
</feature>
<accession>A0A931N535</accession>
<evidence type="ECO:0000256" key="1">
    <source>
        <dbReference type="SAM" id="MobiDB-lite"/>
    </source>
</evidence>
<feature type="transmembrane region" description="Helical" evidence="2">
    <location>
        <begin position="49"/>
        <end position="70"/>
    </location>
</feature>
<evidence type="ECO:0000313" key="4">
    <source>
        <dbReference type="Proteomes" id="UP000655751"/>
    </source>
</evidence>
<feature type="transmembrane region" description="Helical" evidence="2">
    <location>
        <begin position="335"/>
        <end position="354"/>
    </location>
</feature>
<feature type="transmembrane region" description="Helical" evidence="2">
    <location>
        <begin position="281"/>
        <end position="307"/>
    </location>
</feature>
<comment type="caution">
    <text evidence="3">The sequence shown here is derived from an EMBL/GenBank/DDBJ whole genome shotgun (WGS) entry which is preliminary data.</text>
</comment>
<proteinExistence type="predicted"/>
<evidence type="ECO:0008006" key="5">
    <source>
        <dbReference type="Google" id="ProtNLM"/>
    </source>
</evidence>
<dbReference type="AlphaFoldDB" id="A0A931N535"/>
<feature type="transmembrane region" description="Helical" evidence="2">
    <location>
        <begin position="415"/>
        <end position="435"/>
    </location>
</feature>
<dbReference type="RefSeq" id="WP_196151768.1">
    <property type="nucleotide sequence ID" value="NZ_JADMLG010000011.1"/>
</dbReference>
<dbReference type="Proteomes" id="UP000655751">
    <property type="component" value="Unassembled WGS sequence"/>
</dbReference>
<keyword evidence="4" id="KW-1185">Reference proteome</keyword>
<reference evidence="3" key="1">
    <citation type="submission" date="2020-11" db="EMBL/GenBank/DDBJ databases">
        <title>Nocardia NEAU-351.nov., a novel actinomycete isolated from the cow dung.</title>
        <authorList>
            <person name="Zhang X."/>
        </authorList>
    </citation>
    <scope>NUCLEOTIDE SEQUENCE</scope>
    <source>
        <strain evidence="3">NEAU-351</strain>
    </source>
</reference>
<protein>
    <recommendedName>
        <fullName evidence="5">Integral membrane protein</fullName>
    </recommendedName>
</protein>
<feature type="transmembrane region" description="Helical" evidence="2">
    <location>
        <begin position="392"/>
        <end position="409"/>
    </location>
</feature>